<accession>A0A8J5SVV6</accession>
<evidence type="ECO:0000256" key="1">
    <source>
        <dbReference type="SAM" id="MobiDB-lite"/>
    </source>
</evidence>
<evidence type="ECO:0000313" key="3">
    <source>
        <dbReference type="Proteomes" id="UP000729402"/>
    </source>
</evidence>
<dbReference type="AlphaFoldDB" id="A0A8J5SVV6"/>
<name>A0A8J5SVV6_ZIZPA</name>
<keyword evidence="3" id="KW-1185">Reference proteome</keyword>
<sequence length="100" mass="10370">MQHGRRGDTGEARRGDTGGTTTLARRGEAPNGAVGGGGGSAGGKGERVHFSGRRKELCKGGAKPVAQANDDVQWSSMPNLQSLHHYNVIFTIGVVGVPFL</sequence>
<comment type="caution">
    <text evidence="2">The sequence shown here is derived from an EMBL/GenBank/DDBJ whole genome shotgun (WGS) entry which is preliminary data.</text>
</comment>
<gene>
    <name evidence="2" type="ORF">GUJ93_ZPchr0014g46520</name>
</gene>
<reference evidence="2" key="2">
    <citation type="submission" date="2021-02" db="EMBL/GenBank/DDBJ databases">
        <authorList>
            <person name="Kimball J.A."/>
            <person name="Haas M.W."/>
            <person name="Macchietto M."/>
            <person name="Kono T."/>
            <person name="Duquette J."/>
            <person name="Shao M."/>
        </authorList>
    </citation>
    <scope>NUCLEOTIDE SEQUENCE</scope>
    <source>
        <tissue evidence="2">Fresh leaf tissue</tissue>
    </source>
</reference>
<feature type="compositionally biased region" description="Gly residues" evidence="1">
    <location>
        <begin position="33"/>
        <end position="43"/>
    </location>
</feature>
<proteinExistence type="predicted"/>
<organism evidence="2 3">
    <name type="scientific">Zizania palustris</name>
    <name type="common">Northern wild rice</name>
    <dbReference type="NCBI Taxonomy" id="103762"/>
    <lineage>
        <taxon>Eukaryota</taxon>
        <taxon>Viridiplantae</taxon>
        <taxon>Streptophyta</taxon>
        <taxon>Embryophyta</taxon>
        <taxon>Tracheophyta</taxon>
        <taxon>Spermatophyta</taxon>
        <taxon>Magnoliopsida</taxon>
        <taxon>Liliopsida</taxon>
        <taxon>Poales</taxon>
        <taxon>Poaceae</taxon>
        <taxon>BOP clade</taxon>
        <taxon>Oryzoideae</taxon>
        <taxon>Oryzeae</taxon>
        <taxon>Zizaniinae</taxon>
        <taxon>Zizania</taxon>
    </lineage>
</organism>
<dbReference type="EMBL" id="JAAALK010000086">
    <property type="protein sequence ID" value="KAG8082181.1"/>
    <property type="molecule type" value="Genomic_DNA"/>
</dbReference>
<feature type="compositionally biased region" description="Basic and acidic residues" evidence="1">
    <location>
        <begin position="44"/>
        <end position="58"/>
    </location>
</feature>
<evidence type="ECO:0000313" key="2">
    <source>
        <dbReference type="EMBL" id="KAG8082181.1"/>
    </source>
</evidence>
<feature type="compositionally biased region" description="Basic and acidic residues" evidence="1">
    <location>
        <begin position="1"/>
        <end position="16"/>
    </location>
</feature>
<feature type="region of interest" description="Disordered" evidence="1">
    <location>
        <begin position="1"/>
        <end position="62"/>
    </location>
</feature>
<protein>
    <submittedName>
        <fullName evidence="2">Uncharacterized protein</fullName>
    </submittedName>
</protein>
<dbReference type="Proteomes" id="UP000729402">
    <property type="component" value="Unassembled WGS sequence"/>
</dbReference>
<reference evidence="2" key="1">
    <citation type="journal article" date="2021" name="bioRxiv">
        <title>Whole Genome Assembly and Annotation of Northern Wild Rice, Zizania palustris L., Supports a Whole Genome Duplication in the Zizania Genus.</title>
        <authorList>
            <person name="Haas M."/>
            <person name="Kono T."/>
            <person name="Macchietto M."/>
            <person name="Millas R."/>
            <person name="McGilp L."/>
            <person name="Shao M."/>
            <person name="Duquette J."/>
            <person name="Hirsch C.N."/>
            <person name="Kimball J."/>
        </authorList>
    </citation>
    <scope>NUCLEOTIDE SEQUENCE</scope>
    <source>
        <tissue evidence="2">Fresh leaf tissue</tissue>
    </source>
</reference>